<dbReference type="Proteomes" id="UP001164539">
    <property type="component" value="Chromosome 14"/>
</dbReference>
<keyword evidence="1" id="KW-0675">Receptor</keyword>
<reference evidence="1 2" key="1">
    <citation type="journal article" date="2023" name="Science">
        <title>Complex scaffold remodeling in plant triterpene biosynthesis.</title>
        <authorList>
            <person name="De La Pena R."/>
            <person name="Hodgson H."/>
            <person name="Liu J.C."/>
            <person name="Stephenson M.J."/>
            <person name="Martin A.C."/>
            <person name="Owen C."/>
            <person name="Harkess A."/>
            <person name="Leebens-Mack J."/>
            <person name="Jimenez L.E."/>
            <person name="Osbourn A."/>
            <person name="Sattely E.S."/>
        </authorList>
    </citation>
    <scope>NUCLEOTIDE SEQUENCE [LARGE SCALE GENOMIC DNA]</scope>
    <source>
        <strain evidence="2">cv. JPN11</strain>
        <tissue evidence="1">Leaf</tissue>
    </source>
</reference>
<dbReference type="EMBL" id="CM051407">
    <property type="protein sequence ID" value="KAJ4700823.1"/>
    <property type="molecule type" value="Genomic_DNA"/>
</dbReference>
<name>A0ACC1WR72_MELAZ</name>
<sequence length="735" mass="81984">MGLRGMRYRIIALVAVLLAVVDATATVAAAKPEPGCPDSCGNVSIPYPFGTSPECFLNNDFFIKCDNSTAFFRNSTIPVVNITIDDGGLHVTNPRARDCYDSVLEKDRWRWLYLSNFTINNRNKFTVIGCDSYAYIRGYIGNRSYFGGCTSWCDSDDSVTNGSCVGFGCCQVEIPKGLNEINITAYSYYNHTDVSSFNPCTYAFVVEESKFSFSSTYLSNITEDFPMVIDWAINGTCTEHLCGENAWCNKTDGTTYPGYRCHCNQGYEGNPYLSNGCQDIDECAQKTHNCTHNCVNEIGSFTCRCPKGQHGDGVRGGNGCTPNLFPVLTVTLGVGISIVLMLMSCSWLYLVLKKRKLIKIKEKFFQQNGGFLLQQQLSQRNGSSDTAKIFTTEELQKATNNYAEDRIIGRGGFGTVFIGFLTDNSAIAIKKSKIVDQSQVEQFVNEVVVLSQINHRNVVRLLGCCLETEVPLLVYEFVSNGTLFEHIHNKEKFLALSWENRLKIAAEIAEVLSYLHSAASTPIIHRDVKSSNILLDDNYTAKVSDFGASKLVPMDETQLSTMVQGTLGYLDPEYLHTSQLTEKSDVYSFGVVLVELLTGKKALLFDRPEEHRSLANYFLSSLNENCFFEILENHVVTDENKEKLKEVGNLAARCLRVKGDERPTMKEVAMELEGLRRMQKRCWDNPELNAEAESVHLLAETNDAYYFGHDSTSATNVAGYDSLKDQILVAIDDGR</sequence>
<comment type="caution">
    <text evidence="1">The sequence shown here is derived from an EMBL/GenBank/DDBJ whole genome shotgun (WGS) entry which is preliminary data.</text>
</comment>
<gene>
    <name evidence="1" type="ORF">OWV82_024146</name>
</gene>
<keyword evidence="2" id="KW-1185">Reference proteome</keyword>
<proteinExistence type="predicted"/>
<organism evidence="1 2">
    <name type="scientific">Melia azedarach</name>
    <name type="common">Chinaberry tree</name>
    <dbReference type="NCBI Taxonomy" id="155640"/>
    <lineage>
        <taxon>Eukaryota</taxon>
        <taxon>Viridiplantae</taxon>
        <taxon>Streptophyta</taxon>
        <taxon>Embryophyta</taxon>
        <taxon>Tracheophyta</taxon>
        <taxon>Spermatophyta</taxon>
        <taxon>Magnoliopsida</taxon>
        <taxon>eudicotyledons</taxon>
        <taxon>Gunneridae</taxon>
        <taxon>Pentapetalae</taxon>
        <taxon>rosids</taxon>
        <taxon>malvids</taxon>
        <taxon>Sapindales</taxon>
        <taxon>Meliaceae</taxon>
        <taxon>Melia</taxon>
    </lineage>
</organism>
<evidence type="ECO:0000313" key="2">
    <source>
        <dbReference type="Proteomes" id="UP001164539"/>
    </source>
</evidence>
<keyword evidence="1" id="KW-0808">Transferase</keyword>
<keyword evidence="1" id="KW-0418">Kinase</keyword>
<evidence type="ECO:0000313" key="1">
    <source>
        <dbReference type="EMBL" id="KAJ4700823.1"/>
    </source>
</evidence>
<accession>A0ACC1WR72</accession>
<protein>
    <submittedName>
        <fullName evidence="1">Wall-associated receptor kinase</fullName>
    </submittedName>
</protein>